<dbReference type="InterPro" id="IPR036866">
    <property type="entry name" value="RibonucZ/Hydroxyglut_hydro"/>
</dbReference>
<evidence type="ECO:0000256" key="1">
    <source>
        <dbReference type="ARBA" id="ARBA00022833"/>
    </source>
</evidence>
<evidence type="ECO:0000313" key="4">
    <source>
        <dbReference type="Proteomes" id="UP001595882"/>
    </source>
</evidence>
<dbReference type="Proteomes" id="UP001595882">
    <property type="component" value="Unassembled WGS sequence"/>
</dbReference>
<dbReference type="EMBL" id="JBHSDT010000004">
    <property type="protein sequence ID" value="MFC4402543.1"/>
    <property type="molecule type" value="Genomic_DNA"/>
</dbReference>
<gene>
    <name evidence="3" type="ORF">ACFOY7_05605</name>
</gene>
<dbReference type="SUPFAM" id="SSF56281">
    <property type="entry name" value="Metallo-hydrolase/oxidoreductase"/>
    <property type="match status" value="1"/>
</dbReference>
<organism evidence="3 4">
    <name type="scientific">Gracilibacillus xinjiangensis</name>
    <dbReference type="NCBI Taxonomy" id="1193282"/>
    <lineage>
        <taxon>Bacteria</taxon>
        <taxon>Bacillati</taxon>
        <taxon>Bacillota</taxon>
        <taxon>Bacilli</taxon>
        <taxon>Bacillales</taxon>
        <taxon>Bacillaceae</taxon>
        <taxon>Gracilibacillus</taxon>
    </lineage>
</organism>
<dbReference type="SMART" id="SM00849">
    <property type="entry name" value="Lactamase_B"/>
    <property type="match status" value="1"/>
</dbReference>
<comment type="caution">
    <text evidence="3">The sequence shown here is derived from an EMBL/GenBank/DDBJ whole genome shotgun (WGS) entry which is preliminary data.</text>
</comment>
<evidence type="ECO:0000259" key="2">
    <source>
        <dbReference type="SMART" id="SM00849"/>
    </source>
</evidence>
<dbReference type="CDD" id="cd07716">
    <property type="entry name" value="RNaseZ_short-form-like_MBL-fold"/>
    <property type="match status" value="1"/>
</dbReference>
<feature type="domain" description="Metallo-beta-lactamase" evidence="2">
    <location>
        <begin position="18"/>
        <end position="189"/>
    </location>
</feature>
<reference evidence="4" key="1">
    <citation type="journal article" date="2019" name="Int. J. Syst. Evol. Microbiol.">
        <title>The Global Catalogue of Microorganisms (GCM) 10K type strain sequencing project: providing services to taxonomists for standard genome sequencing and annotation.</title>
        <authorList>
            <consortium name="The Broad Institute Genomics Platform"/>
            <consortium name="The Broad Institute Genome Sequencing Center for Infectious Disease"/>
            <person name="Wu L."/>
            <person name="Ma J."/>
        </authorList>
    </citation>
    <scope>NUCLEOTIDE SEQUENCE [LARGE SCALE GENOMIC DNA]</scope>
    <source>
        <strain evidence="4">CCUG 37865</strain>
    </source>
</reference>
<accession>A0ABV8WTX7</accession>
<dbReference type="Gene3D" id="3.60.15.10">
    <property type="entry name" value="Ribonuclease Z/Hydroxyacylglutathione hydrolase-like"/>
    <property type="match status" value="1"/>
</dbReference>
<dbReference type="PANTHER" id="PTHR46018:SF4">
    <property type="entry name" value="METALLO-HYDROLASE YHFI-RELATED"/>
    <property type="match status" value="1"/>
</dbReference>
<proteinExistence type="predicted"/>
<protein>
    <submittedName>
        <fullName evidence="3">MBL fold metallo-hydrolase</fullName>
    </submittedName>
</protein>
<dbReference type="InterPro" id="IPR001279">
    <property type="entry name" value="Metallo-B-lactamas"/>
</dbReference>
<evidence type="ECO:0000313" key="3">
    <source>
        <dbReference type="EMBL" id="MFC4402543.1"/>
    </source>
</evidence>
<dbReference type="PANTHER" id="PTHR46018">
    <property type="entry name" value="ZINC PHOSPHODIESTERASE ELAC PROTEIN 1"/>
    <property type="match status" value="1"/>
</dbReference>
<dbReference type="RefSeq" id="WP_390250234.1">
    <property type="nucleotide sequence ID" value="NZ_JBHSDT010000004.1"/>
</dbReference>
<keyword evidence="1" id="KW-0862">Zinc</keyword>
<keyword evidence="4" id="KW-1185">Reference proteome</keyword>
<dbReference type="Pfam" id="PF12706">
    <property type="entry name" value="Lactamase_B_2"/>
    <property type="match status" value="1"/>
</dbReference>
<name>A0ABV8WTX7_9BACI</name>
<sequence>MELTTIGYWGAYPEANEATSCYLVQEDDTNILLDCGSGALAKLQNQIKLEELDAVFISHTHTDHMADIYSLEYAMLIKTQLGIRTKPLDVYIYSEDIDALSFEYPEIMRIHQIDLSASITIGPLQITFADNLHEIPCCAMKIVNEKKSALVYTADTGYTDKIVEFAMDADLLLVECSFYQAQQGVVKGHMNTTDVGNIITRSKPAEVIITHFPHFGQISKLADEIYTICNKKVQMACEGLSITI</sequence>